<dbReference type="AlphaFoldDB" id="A0AAV6XGJ2"/>
<accession>A0AAV6XGJ2</accession>
<dbReference type="EMBL" id="WHWC01000006">
    <property type="protein sequence ID" value="KAG8380495.1"/>
    <property type="molecule type" value="Genomic_DNA"/>
</dbReference>
<dbReference type="Proteomes" id="UP000826271">
    <property type="component" value="Unassembled WGS sequence"/>
</dbReference>
<name>A0AAV6XGJ2_9LAMI</name>
<proteinExistence type="predicted"/>
<evidence type="ECO:0000313" key="1">
    <source>
        <dbReference type="EMBL" id="KAG8380495.1"/>
    </source>
</evidence>
<reference evidence="1" key="1">
    <citation type="submission" date="2019-10" db="EMBL/GenBank/DDBJ databases">
        <authorList>
            <person name="Zhang R."/>
            <person name="Pan Y."/>
            <person name="Wang J."/>
            <person name="Ma R."/>
            <person name="Yu S."/>
        </authorList>
    </citation>
    <scope>NUCLEOTIDE SEQUENCE</scope>
    <source>
        <strain evidence="1">LA-IB0</strain>
        <tissue evidence="1">Leaf</tissue>
    </source>
</reference>
<evidence type="ECO:0000313" key="2">
    <source>
        <dbReference type="Proteomes" id="UP000826271"/>
    </source>
</evidence>
<organism evidence="1 2">
    <name type="scientific">Buddleja alternifolia</name>
    <dbReference type="NCBI Taxonomy" id="168488"/>
    <lineage>
        <taxon>Eukaryota</taxon>
        <taxon>Viridiplantae</taxon>
        <taxon>Streptophyta</taxon>
        <taxon>Embryophyta</taxon>
        <taxon>Tracheophyta</taxon>
        <taxon>Spermatophyta</taxon>
        <taxon>Magnoliopsida</taxon>
        <taxon>eudicotyledons</taxon>
        <taxon>Gunneridae</taxon>
        <taxon>Pentapetalae</taxon>
        <taxon>asterids</taxon>
        <taxon>lamiids</taxon>
        <taxon>Lamiales</taxon>
        <taxon>Scrophulariaceae</taxon>
        <taxon>Buddlejeae</taxon>
        <taxon>Buddleja</taxon>
    </lineage>
</organism>
<comment type="caution">
    <text evidence="1">The sequence shown here is derived from an EMBL/GenBank/DDBJ whole genome shotgun (WGS) entry which is preliminary data.</text>
</comment>
<sequence length="126" mass="14003">MGLSPSPVPLSRGLEPSPPLRMFLQTTIRTAKLPNSQVGLLPRVIPPDLGSRSKAPSSIVGSLTMPELLRKTSWPHASRVFNHHWLRHASTRDRVWADRAPKRMGVTPRQTCSRPNGFGCNLHLKT</sequence>
<gene>
    <name evidence="1" type="ORF">BUALT_Bualt06G0021300</name>
</gene>
<keyword evidence="2" id="KW-1185">Reference proteome</keyword>
<protein>
    <submittedName>
        <fullName evidence="1">Uncharacterized protein</fullName>
    </submittedName>
</protein>